<keyword evidence="5" id="KW-0812">Transmembrane</keyword>
<protein>
    <submittedName>
        <fullName evidence="12">Membrane protein</fullName>
    </submittedName>
</protein>
<keyword evidence="3" id="KW-0813">Transport</keyword>
<keyword evidence="7" id="KW-0406">Ion transport</keyword>
<evidence type="ECO:0000256" key="9">
    <source>
        <dbReference type="ARBA" id="ARBA00023136"/>
    </source>
</evidence>
<evidence type="ECO:0000256" key="3">
    <source>
        <dbReference type="ARBA" id="ARBA00022448"/>
    </source>
</evidence>
<keyword evidence="6" id="KW-0732">Signal</keyword>
<dbReference type="InterPro" id="IPR023614">
    <property type="entry name" value="Porin_dom_sf"/>
</dbReference>
<evidence type="ECO:0000256" key="5">
    <source>
        <dbReference type="ARBA" id="ARBA00022692"/>
    </source>
</evidence>
<proteinExistence type="predicted"/>
<dbReference type="Gene3D" id="2.40.160.10">
    <property type="entry name" value="Porin"/>
    <property type="match status" value="1"/>
</dbReference>
<keyword evidence="4" id="KW-1134">Transmembrane beta strand</keyword>
<dbReference type="InterPro" id="IPR050298">
    <property type="entry name" value="Gram-neg_bact_OMP"/>
</dbReference>
<dbReference type="PRINTS" id="PR00182">
    <property type="entry name" value="ECOLNEIPORIN"/>
</dbReference>
<gene>
    <name evidence="12" type="ORF">PTKU64_34540</name>
</gene>
<sequence length="398" mass="42367">MDGDHAHIMISFCDTAWSTKQVKKKIIGAAVLSVFAVGVHAQSSVTLYGLIDTGIVYTNNQGGSSVVQEQSSMLSNEVWGLRGSEDLGGGLRTIFRLENGFNIQNGKTTYAGTMFGRQAFVGLQIDLYGTLTFGRQYDSVVDDLGPIALANNGDGNNLAAHPFDNDNVDDSFYINNSVKYVSPTYRGLQAEALYGFSNAAGGFSNNRAYSFGVTYNVGPINLAAAYLQLNNGSLSGTGAVSNNDFVNFPASRQRVMGVGGNYTIGPASVGLLWTHTLFDNTQPGANSVIAQSFDSLHFDNYEVNVHYAVTPAISLAGAYTFTQGAFDGSTGSGDPKWHQVTLMADYAFSKRTDVYVEGVYQHAYGATGSAFEGAFINGLAQATTGNQVAATVGLRTRF</sequence>
<evidence type="ECO:0000256" key="6">
    <source>
        <dbReference type="ARBA" id="ARBA00022729"/>
    </source>
</evidence>
<keyword evidence="13" id="KW-1185">Reference proteome</keyword>
<dbReference type="Proteomes" id="UP001319874">
    <property type="component" value="Chromosome 2"/>
</dbReference>
<reference evidence="12 13" key="1">
    <citation type="journal article" date="2022" name="Front. Microbiol.">
        <title>Identification and characterization of a novel class of self-sufficient cytochrome P450 hydroxylase involved in cyclohexanecarboxylate degradation in Paraburkholderia terrae strain KU-64.</title>
        <authorList>
            <person name="Yamamoto T."/>
            <person name="Hasegawa Y."/>
            <person name="Iwaki H."/>
        </authorList>
    </citation>
    <scope>NUCLEOTIDE SEQUENCE [LARGE SCALE GENOMIC DNA]</scope>
    <source>
        <strain evidence="12 13">KU-64</strain>
    </source>
</reference>
<feature type="domain" description="Porin" evidence="11">
    <location>
        <begin position="29"/>
        <end position="361"/>
    </location>
</feature>
<dbReference type="PANTHER" id="PTHR34501">
    <property type="entry name" value="PROTEIN YDDL-RELATED"/>
    <property type="match status" value="1"/>
</dbReference>
<dbReference type="CDD" id="cd00342">
    <property type="entry name" value="gram_neg_porins"/>
    <property type="match status" value="1"/>
</dbReference>
<evidence type="ECO:0000256" key="10">
    <source>
        <dbReference type="ARBA" id="ARBA00023237"/>
    </source>
</evidence>
<dbReference type="Pfam" id="PF13609">
    <property type="entry name" value="Porin_4"/>
    <property type="match status" value="1"/>
</dbReference>
<evidence type="ECO:0000259" key="11">
    <source>
        <dbReference type="Pfam" id="PF13609"/>
    </source>
</evidence>
<evidence type="ECO:0000256" key="7">
    <source>
        <dbReference type="ARBA" id="ARBA00023065"/>
    </source>
</evidence>
<evidence type="ECO:0000256" key="4">
    <source>
        <dbReference type="ARBA" id="ARBA00022452"/>
    </source>
</evidence>
<dbReference type="PANTHER" id="PTHR34501:SF9">
    <property type="entry name" value="MAJOR OUTER MEMBRANE PROTEIN P.IA"/>
    <property type="match status" value="1"/>
</dbReference>
<evidence type="ECO:0000313" key="12">
    <source>
        <dbReference type="EMBL" id="BCZ79779.1"/>
    </source>
</evidence>
<keyword evidence="8" id="KW-0626">Porin</keyword>
<dbReference type="InterPro" id="IPR033900">
    <property type="entry name" value="Gram_neg_porin_domain"/>
</dbReference>
<dbReference type="SUPFAM" id="SSF56935">
    <property type="entry name" value="Porins"/>
    <property type="match status" value="1"/>
</dbReference>
<comment type="subunit">
    <text evidence="2">Homotrimer.</text>
</comment>
<keyword evidence="10" id="KW-0998">Cell outer membrane</keyword>
<organism evidence="12 13">
    <name type="scientific">Paraburkholderia terrae</name>
    <dbReference type="NCBI Taxonomy" id="311230"/>
    <lineage>
        <taxon>Bacteria</taxon>
        <taxon>Pseudomonadati</taxon>
        <taxon>Pseudomonadota</taxon>
        <taxon>Betaproteobacteria</taxon>
        <taxon>Burkholderiales</taxon>
        <taxon>Burkholderiaceae</taxon>
        <taxon>Paraburkholderia</taxon>
    </lineage>
</organism>
<evidence type="ECO:0000313" key="13">
    <source>
        <dbReference type="Proteomes" id="UP001319874"/>
    </source>
</evidence>
<accession>A0ABN6JG72</accession>
<comment type="subcellular location">
    <subcellularLocation>
        <location evidence="1">Cell outer membrane</location>
        <topology evidence="1">Multi-pass membrane protein</topology>
    </subcellularLocation>
</comment>
<dbReference type="EMBL" id="AP024956">
    <property type="protein sequence ID" value="BCZ79779.1"/>
    <property type="molecule type" value="Genomic_DNA"/>
</dbReference>
<evidence type="ECO:0000256" key="2">
    <source>
        <dbReference type="ARBA" id="ARBA00011233"/>
    </source>
</evidence>
<evidence type="ECO:0000256" key="8">
    <source>
        <dbReference type="ARBA" id="ARBA00023114"/>
    </source>
</evidence>
<evidence type="ECO:0000256" key="1">
    <source>
        <dbReference type="ARBA" id="ARBA00004571"/>
    </source>
</evidence>
<name>A0ABN6JG72_9BURK</name>
<dbReference type="InterPro" id="IPR001702">
    <property type="entry name" value="Porin_Gram-ve"/>
</dbReference>
<keyword evidence="9" id="KW-0472">Membrane</keyword>